<reference evidence="1" key="1">
    <citation type="submission" date="2020-06" db="EMBL/GenBank/DDBJ databases">
        <authorList>
            <person name="Li T."/>
            <person name="Hu X."/>
            <person name="Zhang T."/>
            <person name="Song X."/>
            <person name="Zhang H."/>
            <person name="Dai N."/>
            <person name="Sheng W."/>
            <person name="Hou X."/>
            <person name="Wei L."/>
        </authorList>
    </citation>
    <scope>NUCLEOTIDE SEQUENCE</scope>
    <source>
        <strain evidence="1">KEN1</strain>
        <tissue evidence="1">Leaf</tissue>
    </source>
</reference>
<dbReference type="EMBL" id="JACGWN010000027">
    <property type="protein sequence ID" value="KAL0391345.1"/>
    <property type="molecule type" value="Genomic_DNA"/>
</dbReference>
<organism evidence="1">
    <name type="scientific">Sesamum latifolium</name>
    <dbReference type="NCBI Taxonomy" id="2727402"/>
    <lineage>
        <taxon>Eukaryota</taxon>
        <taxon>Viridiplantae</taxon>
        <taxon>Streptophyta</taxon>
        <taxon>Embryophyta</taxon>
        <taxon>Tracheophyta</taxon>
        <taxon>Spermatophyta</taxon>
        <taxon>Magnoliopsida</taxon>
        <taxon>eudicotyledons</taxon>
        <taxon>Gunneridae</taxon>
        <taxon>Pentapetalae</taxon>
        <taxon>asterids</taxon>
        <taxon>lamiids</taxon>
        <taxon>Lamiales</taxon>
        <taxon>Pedaliaceae</taxon>
        <taxon>Sesamum</taxon>
    </lineage>
</organism>
<comment type="caution">
    <text evidence="1">The sequence shown here is derived from an EMBL/GenBank/DDBJ whole genome shotgun (WGS) entry which is preliminary data.</text>
</comment>
<accession>A0AAW2SFW3</accession>
<reference evidence="1" key="2">
    <citation type="journal article" date="2024" name="Plant">
        <title>Genomic evolution and insights into agronomic trait innovations of Sesamum species.</title>
        <authorList>
            <person name="Miao H."/>
            <person name="Wang L."/>
            <person name="Qu L."/>
            <person name="Liu H."/>
            <person name="Sun Y."/>
            <person name="Le M."/>
            <person name="Wang Q."/>
            <person name="Wei S."/>
            <person name="Zheng Y."/>
            <person name="Lin W."/>
            <person name="Duan Y."/>
            <person name="Cao H."/>
            <person name="Xiong S."/>
            <person name="Wang X."/>
            <person name="Wei L."/>
            <person name="Li C."/>
            <person name="Ma Q."/>
            <person name="Ju M."/>
            <person name="Zhao R."/>
            <person name="Li G."/>
            <person name="Mu C."/>
            <person name="Tian Q."/>
            <person name="Mei H."/>
            <person name="Zhang T."/>
            <person name="Gao T."/>
            <person name="Zhang H."/>
        </authorList>
    </citation>
    <scope>NUCLEOTIDE SEQUENCE</scope>
    <source>
        <strain evidence="1">KEN1</strain>
    </source>
</reference>
<evidence type="ECO:0000313" key="1">
    <source>
        <dbReference type="EMBL" id="KAL0391345.1"/>
    </source>
</evidence>
<gene>
    <name evidence="1" type="ORF">Slati_4571900</name>
</gene>
<dbReference type="AlphaFoldDB" id="A0AAW2SFW3"/>
<sequence length="87" mass="10462">MKERVLLTKAEDFPAERAVTYKEYFGLTHFSSWTDAYEEKRLWQEFQKKDRAMDWTREGGYDLEAAFSCQPNEDGMNSWSWCFSVRK</sequence>
<protein>
    <submittedName>
        <fullName evidence="1">Uncharacterized protein</fullName>
    </submittedName>
</protein>
<name>A0AAW2SFW3_9LAMI</name>
<proteinExistence type="predicted"/>